<keyword evidence="3" id="KW-1003">Cell membrane</keyword>
<comment type="subunit">
    <text evidence="9">The complex comprises the extracytoplasmic solute receptor protein and the two transmembrane proteins.</text>
</comment>
<comment type="function">
    <text evidence="9">Part of the tripartite ATP-independent periplasmic (TRAP) transport system.</text>
</comment>
<name>A0ABT5MUD5_9BURK</name>
<evidence type="ECO:0000256" key="1">
    <source>
        <dbReference type="ARBA" id="ARBA00004429"/>
    </source>
</evidence>
<feature type="domain" description="Tripartite ATP-independent periplasmic transporters DctQ component" evidence="11">
    <location>
        <begin position="24"/>
        <end position="152"/>
    </location>
</feature>
<keyword evidence="13" id="KW-1185">Reference proteome</keyword>
<protein>
    <recommendedName>
        <fullName evidence="9">TRAP transporter small permease protein</fullName>
    </recommendedName>
</protein>
<feature type="transmembrane region" description="Helical" evidence="9">
    <location>
        <begin position="124"/>
        <end position="146"/>
    </location>
</feature>
<feature type="transmembrane region" description="Helical" evidence="9">
    <location>
        <begin position="86"/>
        <end position="104"/>
    </location>
</feature>
<dbReference type="Pfam" id="PF04290">
    <property type="entry name" value="DctQ"/>
    <property type="match status" value="1"/>
</dbReference>
<keyword evidence="5 9" id="KW-0812">Transmembrane</keyword>
<evidence type="ECO:0000256" key="5">
    <source>
        <dbReference type="ARBA" id="ARBA00022692"/>
    </source>
</evidence>
<keyword evidence="6 9" id="KW-1133">Transmembrane helix</keyword>
<evidence type="ECO:0000256" key="2">
    <source>
        <dbReference type="ARBA" id="ARBA00022448"/>
    </source>
</evidence>
<dbReference type="InterPro" id="IPR055348">
    <property type="entry name" value="DctQ"/>
</dbReference>
<reference evidence="12 13" key="1">
    <citation type="submission" date="2023-02" db="EMBL/GenBank/DDBJ databases">
        <title>Bacterial whole genomic sequence of Curvibacter sp. HBC61.</title>
        <authorList>
            <person name="Le V."/>
            <person name="Ko S.-R."/>
            <person name="Ahn C.-Y."/>
            <person name="Oh H.-M."/>
        </authorList>
    </citation>
    <scope>NUCLEOTIDE SEQUENCE [LARGE SCALE GENOMIC DNA]</scope>
    <source>
        <strain evidence="12 13">HBC61</strain>
    </source>
</reference>
<comment type="subcellular location">
    <subcellularLocation>
        <location evidence="1 9">Cell inner membrane</location>
        <topology evidence="1 9">Multi-pass membrane protein</topology>
    </subcellularLocation>
</comment>
<dbReference type="EMBL" id="JAQSIP010000002">
    <property type="protein sequence ID" value="MDD0837640.1"/>
    <property type="molecule type" value="Genomic_DNA"/>
</dbReference>
<organism evidence="12 13">
    <name type="scientific">Curvibacter cyanobacteriorum</name>
    <dbReference type="NCBI Taxonomy" id="3026422"/>
    <lineage>
        <taxon>Bacteria</taxon>
        <taxon>Pseudomonadati</taxon>
        <taxon>Pseudomonadota</taxon>
        <taxon>Betaproteobacteria</taxon>
        <taxon>Burkholderiales</taxon>
        <taxon>Comamonadaceae</taxon>
        <taxon>Curvibacter</taxon>
    </lineage>
</organism>
<keyword evidence="7 9" id="KW-0472">Membrane</keyword>
<evidence type="ECO:0000256" key="6">
    <source>
        <dbReference type="ARBA" id="ARBA00022989"/>
    </source>
</evidence>
<feature type="transmembrane region" description="Helical" evidence="9">
    <location>
        <begin position="48"/>
        <end position="65"/>
    </location>
</feature>
<evidence type="ECO:0000256" key="10">
    <source>
        <dbReference type="SAM" id="MobiDB-lite"/>
    </source>
</evidence>
<evidence type="ECO:0000256" key="8">
    <source>
        <dbReference type="ARBA" id="ARBA00038436"/>
    </source>
</evidence>
<keyword evidence="4 9" id="KW-0997">Cell inner membrane</keyword>
<evidence type="ECO:0000256" key="7">
    <source>
        <dbReference type="ARBA" id="ARBA00023136"/>
    </source>
</evidence>
<accession>A0ABT5MUD5</accession>
<evidence type="ECO:0000256" key="3">
    <source>
        <dbReference type="ARBA" id="ARBA00022475"/>
    </source>
</evidence>
<dbReference type="PANTHER" id="PTHR35011">
    <property type="entry name" value="2,3-DIKETO-L-GULONATE TRAP TRANSPORTER SMALL PERMEASE PROTEIN YIAM"/>
    <property type="match status" value="1"/>
</dbReference>
<sequence length="201" mass="22091">MLNKLIERYCQFLNVTIAAAMAVMVVLVFGNVVMRYGFNSGIAISEEISRWLFVWITFLGAIVAIKENAHLGTDMLVSRLPVLGKKVCLVLGHLLMLFITWLFFDGSLQQAKINWDVEAPVSGLSVAIFYASGVFFSVCAALLLLLQMVRALSGQLSEAELVMVKESEEQAELEALQAELARENAHSHSPLGDKPLPHAGK</sequence>
<comment type="similarity">
    <text evidence="8 9">Belongs to the TRAP transporter small permease family.</text>
</comment>
<comment type="caution">
    <text evidence="12">The sequence shown here is derived from an EMBL/GenBank/DDBJ whole genome shotgun (WGS) entry which is preliminary data.</text>
</comment>
<evidence type="ECO:0000256" key="4">
    <source>
        <dbReference type="ARBA" id="ARBA00022519"/>
    </source>
</evidence>
<gene>
    <name evidence="12" type="ORF">PSQ40_03545</name>
</gene>
<feature type="region of interest" description="Disordered" evidence="10">
    <location>
        <begin position="181"/>
        <end position="201"/>
    </location>
</feature>
<dbReference type="InterPro" id="IPR007387">
    <property type="entry name" value="TRAP_DctQ"/>
</dbReference>
<evidence type="ECO:0000259" key="11">
    <source>
        <dbReference type="Pfam" id="PF04290"/>
    </source>
</evidence>
<dbReference type="RefSeq" id="WP_273948890.1">
    <property type="nucleotide sequence ID" value="NZ_JAQSIP010000002.1"/>
</dbReference>
<evidence type="ECO:0000313" key="13">
    <source>
        <dbReference type="Proteomes" id="UP001528673"/>
    </source>
</evidence>
<dbReference type="Proteomes" id="UP001528673">
    <property type="component" value="Unassembled WGS sequence"/>
</dbReference>
<proteinExistence type="inferred from homology"/>
<dbReference type="PANTHER" id="PTHR35011:SF2">
    <property type="entry name" value="2,3-DIKETO-L-GULONATE TRAP TRANSPORTER SMALL PERMEASE PROTEIN YIAM"/>
    <property type="match status" value="1"/>
</dbReference>
<feature type="transmembrane region" description="Helical" evidence="9">
    <location>
        <begin position="12"/>
        <end position="36"/>
    </location>
</feature>
<evidence type="ECO:0000313" key="12">
    <source>
        <dbReference type="EMBL" id="MDD0837640.1"/>
    </source>
</evidence>
<keyword evidence="2 9" id="KW-0813">Transport</keyword>
<evidence type="ECO:0000256" key="9">
    <source>
        <dbReference type="RuleBase" id="RU369079"/>
    </source>
</evidence>